<dbReference type="AlphaFoldDB" id="A0A261UEZ5"/>
<evidence type="ECO:0000313" key="1">
    <source>
        <dbReference type="EMBL" id="OZI60509.1"/>
    </source>
</evidence>
<evidence type="ECO:0000313" key="2">
    <source>
        <dbReference type="Proteomes" id="UP000215767"/>
    </source>
</evidence>
<dbReference type="Proteomes" id="UP000215767">
    <property type="component" value="Unassembled WGS sequence"/>
</dbReference>
<dbReference type="RefSeq" id="WP_094841922.1">
    <property type="nucleotide sequence ID" value="NZ_NEVS01000004.1"/>
</dbReference>
<keyword evidence="2" id="KW-1185">Reference proteome</keyword>
<protein>
    <submittedName>
        <fullName evidence="1">Uncharacterized protein</fullName>
    </submittedName>
</protein>
<sequence>MDQTVDPDDQHYVYFAQVQCADFPTIDAVEIEGCGYGVLLVRYFSYRTRSVEGDHWYGNAAAARAAAELQFGIDPENWSVRGRV</sequence>
<name>A0A261UEZ5_9BORD</name>
<accession>A0A261UEZ5</accession>
<proteinExistence type="predicted"/>
<reference evidence="2" key="1">
    <citation type="submission" date="2017-05" db="EMBL/GenBank/DDBJ databases">
        <title>Complete and WGS of Bordetella genogroups.</title>
        <authorList>
            <person name="Spilker T."/>
            <person name="Lipuma J."/>
        </authorList>
    </citation>
    <scope>NUCLEOTIDE SEQUENCE [LARGE SCALE GENOMIC DNA]</scope>
    <source>
        <strain evidence="2">AU8856</strain>
    </source>
</reference>
<comment type="caution">
    <text evidence="1">The sequence shown here is derived from an EMBL/GenBank/DDBJ whole genome shotgun (WGS) entry which is preliminary data.</text>
</comment>
<dbReference type="EMBL" id="NEVS01000004">
    <property type="protein sequence ID" value="OZI60509.1"/>
    <property type="molecule type" value="Genomic_DNA"/>
</dbReference>
<organism evidence="1 2">
    <name type="scientific">Bordetella genomosp. 11</name>
    <dbReference type="NCBI Taxonomy" id="1416808"/>
    <lineage>
        <taxon>Bacteria</taxon>
        <taxon>Pseudomonadati</taxon>
        <taxon>Pseudomonadota</taxon>
        <taxon>Betaproteobacteria</taxon>
        <taxon>Burkholderiales</taxon>
        <taxon>Alcaligenaceae</taxon>
        <taxon>Bordetella</taxon>
    </lineage>
</organism>
<gene>
    <name evidence="1" type="ORF">CAL28_13910</name>
</gene>
<dbReference type="OrthoDB" id="1050330at2"/>